<dbReference type="SUPFAM" id="SSF53686">
    <property type="entry name" value="Tryptophan synthase beta subunit-like PLP-dependent enzymes"/>
    <property type="match status" value="1"/>
</dbReference>
<protein>
    <recommendedName>
        <fullName evidence="3">Threonine synthase-like 2</fullName>
    </recommendedName>
</protein>
<dbReference type="RefSeq" id="XP_006817161.1">
    <property type="nucleotide sequence ID" value="XM_006817098.1"/>
</dbReference>
<keyword evidence="5" id="KW-0456">Lyase</keyword>
<evidence type="ECO:0000256" key="4">
    <source>
        <dbReference type="ARBA" id="ARBA00022898"/>
    </source>
</evidence>
<evidence type="ECO:0000259" key="6">
    <source>
        <dbReference type="Pfam" id="PF14821"/>
    </source>
</evidence>
<dbReference type="InterPro" id="IPR029144">
    <property type="entry name" value="Thr_synth_N"/>
</dbReference>
<feature type="domain" description="Threonine synthase N-terminal" evidence="6">
    <location>
        <begin position="2"/>
        <end position="82"/>
    </location>
</feature>
<dbReference type="Gene3D" id="3.40.50.1100">
    <property type="match status" value="2"/>
</dbReference>
<dbReference type="Pfam" id="PF24857">
    <property type="entry name" value="THR4_C"/>
    <property type="match status" value="1"/>
</dbReference>
<comment type="similarity">
    <text evidence="2">Belongs to the threonine synthase family.</text>
</comment>
<sequence>MKYCSTCGEVQGWTFEQALFSTGFVRDGGLLMPETTPQITQNTLQQWRNLSFVELAKEIIPLFISEDEIPRKDLNGLLDKAFSKFSCSEVVKVAKLKNELKIAELWHGKTLAFKDLAMFCTGQFLEYFLNKRKKHVTIVVATSGDTGSSAIESIRGLKWVDIIVLLPKGRITKIQELMMTTVLDDNVHVMAGENTTSDGLDDVTAVLYNNETFKEAHNLCTLNSINWARVMVQMVHYFYAYLHITDSCDQIAEIIVPTGAAGNISAGCLASFMGLPIRIVSTVNSNDIMFRTLQNGDYSMSNDVIPTWAPAMDIQVPYNLQRMIWLFSNKDTQLVSKLMKQFQKEGKFMISQDLLQKMNSVITSYTVNDPGILATMKKCWHDNQYLLCPHTAVAVTYFYDKRVTSDESMPSVCLATASPAKFPEAVLEAGLTPQPTPEVEALESMPTKYLLLKDGEDWVKIIKERIEQITAGRANLV</sequence>
<dbReference type="PANTHER" id="PTHR42690">
    <property type="entry name" value="THREONINE SYNTHASE FAMILY MEMBER"/>
    <property type="match status" value="1"/>
</dbReference>
<evidence type="ECO:0000256" key="2">
    <source>
        <dbReference type="ARBA" id="ARBA00005517"/>
    </source>
</evidence>
<keyword evidence="7" id="KW-1185">Reference proteome</keyword>
<dbReference type="PANTHER" id="PTHR42690:SF1">
    <property type="entry name" value="THREONINE SYNTHASE-LIKE 2"/>
    <property type="match status" value="1"/>
</dbReference>
<dbReference type="Gene3D" id="3.90.1380.10">
    <property type="entry name" value="Threonine synthase, N-terminal domain"/>
    <property type="match status" value="1"/>
</dbReference>
<accession>A0ABM0MAX0</accession>
<dbReference type="InterPro" id="IPR037158">
    <property type="entry name" value="Thr_synth_N_sf"/>
</dbReference>
<dbReference type="InterPro" id="IPR036052">
    <property type="entry name" value="TrpB-like_PALP_sf"/>
</dbReference>
<dbReference type="Proteomes" id="UP000694865">
    <property type="component" value="Unplaced"/>
</dbReference>
<evidence type="ECO:0000313" key="8">
    <source>
        <dbReference type="RefSeq" id="XP_006817161.1"/>
    </source>
</evidence>
<evidence type="ECO:0000256" key="1">
    <source>
        <dbReference type="ARBA" id="ARBA00001933"/>
    </source>
</evidence>
<dbReference type="Pfam" id="PF14821">
    <property type="entry name" value="Thr_synth_N"/>
    <property type="match status" value="1"/>
</dbReference>
<evidence type="ECO:0000256" key="3">
    <source>
        <dbReference type="ARBA" id="ARBA00021942"/>
    </source>
</evidence>
<comment type="cofactor">
    <cofactor evidence="1">
        <name>pyridoxal 5'-phosphate</name>
        <dbReference type="ChEBI" id="CHEBI:597326"/>
    </cofactor>
</comment>
<keyword evidence="4" id="KW-0663">Pyridoxal phosphate</keyword>
<proteinExistence type="inferred from homology"/>
<name>A0ABM0MAX0_SACKO</name>
<organism evidence="7 8">
    <name type="scientific">Saccoglossus kowalevskii</name>
    <name type="common">Acorn worm</name>
    <dbReference type="NCBI Taxonomy" id="10224"/>
    <lineage>
        <taxon>Eukaryota</taxon>
        <taxon>Metazoa</taxon>
        <taxon>Hemichordata</taxon>
        <taxon>Enteropneusta</taxon>
        <taxon>Harrimaniidae</taxon>
        <taxon>Saccoglossus</taxon>
    </lineage>
</organism>
<evidence type="ECO:0000313" key="7">
    <source>
        <dbReference type="Proteomes" id="UP000694865"/>
    </source>
</evidence>
<dbReference type="InterPro" id="IPR004450">
    <property type="entry name" value="Thr_synthase-like"/>
</dbReference>
<dbReference type="InterPro" id="IPR051166">
    <property type="entry name" value="Threonine_Synthase"/>
</dbReference>
<dbReference type="NCBIfam" id="TIGR00260">
    <property type="entry name" value="thrC"/>
    <property type="match status" value="1"/>
</dbReference>
<gene>
    <name evidence="8" type="primary">LOC100372323</name>
</gene>
<dbReference type="CDD" id="cd01560">
    <property type="entry name" value="Thr-synth_2"/>
    <property type="match status" value="1"/>
</dbReference>
<evidence type="ECO:0000256" key="5">
    <source>
        <dbReference type="ARBA" id="ARBA00023239"/>
    </source>
</evidence>
<reference evidence="8" key="1">
    <citation type="submission" date="2025-08" db="UniProtKB">
        <authorList>
            <consortium name="RefSeq"/>
        </authorList>
    </citation>
    <scope>IDENTIFICATION</scope>
    <source>
        <tissue evidence="8">Testes</tissue>
    </source>
</reference>
<dbReference type="GeneID" id="100372323"/>